<feature type="transmembrane region" description="Helical" evidence="1">
    <location>
        <begin position="440"/>
        <end position="459"/>
    </location>
</feature>
<feature type="transmembrane region" description="Helical" evidence="1">
    <location>
        <begin position="382"/>
        <end position="401"/>
    </location>
</feature>
<keyword evidence="1" id="KW-0812">Transmembrane</keyword>
<feature type="transmembrane region" description="Helical" evidence="1">
    <location>
        <begin position="187"/>
        <end position="213"/>
    </location>
</feature>
<protein>
    <submittedName>
        <fullName evidence="2">Uncharacterized membrane protein YfhO</fullName>
    </submittedName>
</protein>
<feature type="transmembrane region" description="Helical" evidence="1">
    <location>
        <begin position="413"/>
        <end position="433"/>
    </location>
</feature>
<dbReference type="EMBL" id="FOXO01000001">
    <property type="protein sequence ID" value="SFP38392.1"/>
    <property type="molecule type" value="Genomic_DNA"/>
</dbReference>
<name>A0A1I5PWI9_9FIRM</name>
<dbReference type="OrthoDB" id="9815466at2"/>
<dbReference type="InterPro" id="IPR018580">
    <property type="entry name" value="Uncharacterised_YfhO"/>
</dbReference>
<evidence type="ECO:0000313" key="3">
    <source>
        <dbReference type="Proteomes" id="UP000182624"/>
    </source>
</evidence>
<sequence length="751" mass="85486">MDIKGKKKLEYIGLLVVLTLICAGGALIPRAIENDGFFLLADDFNAQQIPFTVALHKQIQNYGINSWMWNLDLGTSTIHGMSFYELGSPFFWLSMLFPANSFPYVVTFIWVLKYITASITSFAYIVRYLNDKKWAIIGALLYAFSGFQSINIEFYHFHDVVAFFPLLLLGIDLLMENKSRYRFIFPLAVFINCVCNYYFFVIEVIFMIFYFVIKSPKYGLTLSKIAYPLIGGVLGVGMAAMLFLPNIIYIMSNPRNSLGIYLENIVWNSRDFLFLIKNFIFPAEAQNNISILNQYNWKSMSLYIPMFGLIPVFVYLKKDFHSWLGKMIVVLLLISFSPIASSVFLLFREGNFRWWFGLVLLMSLATATVLDSDNSIELRFVSVLYGLSALLYTVIICNVSWSKESDESIIFDYNKLFFLCMITIFGAVIIFIASYMKNNYILLLIMTSLFCLFTTSFSIKDYCVKNADDYEINYINKYSIATNIKTPNEQYRFIASDNLITLPGEANGTSSFSSTVEASIVELDRLFGYTQSSNTRMIKSTIEGLSELLGGKYYLSRDEGETNLGEYSSGDMTLYLHEVEACPIGFAVNSVVLEEDIQSLPIENRAKVLMSAVIVNDSNSFLCEEYDIVAQENINTIDLKTLIEKTKEKQVSQFFRDKNGFSCTTNFLDNSLVCFSVPFEQGWKAEVDGNETNIINSAGMMVIEVPSGNHFVEFTYSTPGFTLGIIVSIMCLILYCIYCFTSLFLKENDNK</sequence>
<dbReference type="PANTHER" id="PTHR38454:SF1">
    <property type="entry name" value="INTEGRAL MEMBRANE PROTEIN"/>
    <property type="match status" value="1"/>
</dbReference>
<organism evidence="2 3">
    <name type="scientific">Butyrivibrio proteoclasticus</name>
    <dbReference type="NCBI Taxonomy" id="43305"/>
    <lineage>
        <taxon>Bacteria</taxon>
        <taxon>Bacillati</taxon>
        <taxon>Bacillota</taxon>
        <taxon>Clostridia</taxon>
        <taxon>Lachnospirales</taxon>
        <taxon>Lachnospiraceae</taxon>
        <taxon>Butyrivibrio</taxon>
    </lineage>
</organism>
<dbReference type="PANTHER" id="PTHR38454">
    <property type="entry name" value="INTEGRAL MEMBRANE PROTEIN-RELATED"/>
    <property type="match status" value="1"/>
</dbReference>
<reference evidence="3" key="1">
    <citation type="submission" date="2016-10" db="EMBL/GenBank/DDBJ databases">
        <authorList>
            <person name="Varghese N."/>
            <person name="Submissions S."/>
        </authorList>
    </citation>
    <scope>NUCLEOTIDE SEQUENCE [LARGE SCALE GENOMIC DNA]</scope>
    <source>
        <strain evidence="3">P18</strain>
    </source>
</reference>
<proteinExistence type="predicted"/>
<dbReference type="AlphaFoldDB" id="A0A1I5PWI9"/>
<feature type="transmembrane region" description="Helical" evidence="1">
    <location>
        <begin position="12"/>
        <end position="32"/>
    </location>
</feature>
<feature type="transmembrane region" description="Helical" evidence="1">
    <location>
        <begin position="721"/>
        <end position="745"/>
    </location>
</feature>
<dbReference type="Proteomes" id="UP000182624">
    <property type="component" value="Unassembled WGS sequence"/>
</dbReference>
<evidence type="ECO:0000313" key="2">
    <source>
        <dbReference type="EMBL" id="SFP38392.1"/>
    </source>
</evidence>
<feature type="transmembrane region" description="Helical" evidence="1">
    <location>
        <begin position="328"/>
        <end position="347"/>
    </location>
</feature>
<feature type="transmembrane region" description="Helical" evidence="1">
    <location>
        <begin position="300"/>
        <end position="316"/>
    </location>
</feature>
<feature type="transmembrane region" description="Helical" evidence="1">
    <location>
        <begin position="225"/>
        <end position="249"/>
    </location>
</feature>
<keyword evidence="3" id="KW-1185">Reference proteome</keyword>
<feature type="transmembrane region" description="Helical" evidence="1">
    <location>
        <begin position="133"/>
        <end position="150"/>
    </location>
</feature>
<evidence type="ECO:0000256" key="1">
    <source>
        <dbReference type="SAM" id="Phobius"/>
    </source>
</evidence>
<keyword evidence="1" id="KW-1133">Transmembrane helix</keyword>
<feature type="transmembrane region" description="Helical" evidence="1">
    <location>
        <begin position="156"/>
        <end position="175"/>
    </location>
</feature>
<gene>
    <name evidence="2" type="ORF">SAMN04487928_101179</name>
</gene>
<dbReference type="RefSeq" id="WP_074882971.1">
    <property type="nucleotide sequence ID" value="NZ_FOXO01000001.1"/>
</dbReference>
<dbReference type="Pfam" id="PF09586">
    <property type="entry name" value="YfhO"/>
    <property type="match status" value="1"/>
</dbReference>
<feature type="transmembrane region" description="Helical" evidence="1">
    <location>
        <begin position="353"/>
        <end position="370"/>
    </location>
</feature>
<feature type="transmembrane region" description="Helical" evidence="1">
    <location>
        <begin position="90"/>
        <end position="112"/>
    </location>
</feature>
<accession>A0A1I5PWI9</accession>
<keyword evidence="1" id="KW-0472">Membrane</keyword>